<dbReference type="Pfam" id="PF13349">
    <property type="entry name" value="DUF4097"/>
    <property type="match status" value="1"/>
</dbReference>
<dbReference type="InterPro" id="IPR025164">
    <property type="entry name" value="Toastrack_DUF4097"/>
</dbReference>
<evidence type="ECO:0000313" key="3">
    <source>
        <dbReference type="Proteomes" id="UP000182089"/>
    </source>
</evidence>
<comment type="caution">
    <text evidence="2">The sequence shown here is derived from an EMBL/GenBank/DDBJ whole genome shotgun (WGS) entry which is preliminary data.</text>
</comment>
<reference evidence="2 3" key="1">
    <citation type="submission" date="2016-10" db="EMBL/GenBank/DDBJ databases">
        <authorList>
            <person name="Varghese N."/>
            <person name="Submissions S."/>
        </authorList>
    </citation>
    <scope>NUCLEOTIDE SEQUENCE [LARGE SCALE GENOMIC DNA]</scope>
    <source>
        <strain evidence="2 3">WC1T17</strain>
    </source>
</reference>
<feature type="domain" description="DUF4097" evidence="1">
    <location>
        <begin position="78"/>
        <end position="324"/>
    </location>
</feature>
<accession>A0ABY1A987</accession>
<name>A0ABY1A987_9LACO</name>
<organism evidence="2 3">
    <name type="scientific">Ligilactobacillus ruminis</name>
    <dbReference type="NCBI Taxonomy" id="1623"/>
    <lineage>
        <taxon>Bacteria</taxon>
        <taxon>Bacillati</taxon>
        <taxon>Bacillota</taxon>
        <taxon>Bacilli</taxon>
        <taxon>Lactobacillales</taxon>
        <taxon>Lactobacillaceae</taxon>
        <taxon>Ligilactobacillus</taxon>
    </lineage>
</organism>
<sequence>MKKIFKWGLILAFGGLILLIFGLVGHGNQSVYFEGAKPVLNSEQKRYAKTYQVKNPQQLNFLLNQTYMGKKCFAKISLEIRTGAKFSVKYVGDRKDAPVIKEKDGVLTVYATQGDKPKSNVNFTWNDRQMHVDENRLIVTVPDKASYQKVHLEGINADLNAKGITTAKLEMMACDADADFQKVTAKQLTLKSSESDLKMVNSTLENGTIILGDGDLKTINSQLKQVSIKTSEGDLTLNNSGLTACNLKADEGDITANQLDVKGKSSLTSQTGDITVVSGQIQGYVLQNGVGDNQFQGQKVARKFNKKANLADILYVTDDMGDINIQ</sequence>
<dbReference type="Proteomes" id="UP000182089">
    <property type="component" value="Unassembled WGS sequence"/>
</dbReference>
<gene>
    <name evidence="2" type="ORF">SAMN05216431_101178</name>
</gene>
<dbReference type="EMBL" id="FOCC01000001">
    <property type="protein sequence ID" value="SEM34837.1"/>
    <property type="molecule type" value="Genomic_DNA"/>
</dbReference>
<evidence type="ECO:0000259" key="1">
    <source>
        <dbReference type="Pfam" id="PF13349"/>
    </source>
</evidence>
<proteinExistence type="predicted"/>
<evidence type="ECO:0000313" key="2">
    <source>
        <dbReference type="EMBL" id="SEM34837.1"/>
    </source>
</evidence>
<protein>
    <submittedName>
        <fullName evidence="2">Adhesin</fullName>
    </submittedName>
</protein>